<dbReference type="InterPro" id="IPR058163">
    <property type="entry name" value="LysR-type_TF_proteobact-type"/>
</dbReference>
<dbReference type="PANTHER" id="PTHR30537:SF72">
    <property type="entry name" value="LYSR FAMILY TRANSCRIPTIONAL REGULATOR"/>
    <property type="match status" value="1"/>
</dbReference>
<dbReference type="PANTHER" id="PTHR30537">
    <property type="entry name" value="HTH-TYPE TRANSCRIPTIONAL REGULATOR"/>
    <property type="match status" value="1"/>
</dbReference>
<accession>A0A923F824</accession>
<dbReference type="GO" id="GO:0003700">
    <property type="term" value="F:DNA-binding transcription factor activity"/>
    <property type="evidence" value="ECO:0007669"/>
    <property type="project" value="TreeGrafter"/>
</dbReference>
<dbReference type="AlphaFoldDB" id="A0A923F824"/>
<evidence type="ECO:0000259" key="2">
    <source>
        <dbReference type="Pfam" id="PF03466"/>
    </source>
</evidence>
<organism evidence="3">
    <name type="scientific">Pseudomonas khorasanensis</name>
    <dbReference type="NCBI Taxonomy" id="2745508"/>
    <lineage>
        <taxon>Bacteria</taxon>
        <taxon>Pseudomonadati</taxon>
        <taxon>Pseudomonadota</taxon>
        <taxon>Gammaproteobacteria</taxon>
        <taxon>Pseudomonadales</taxon>
        <taxon>Pseudomonadaceae</taxon>
        <taxon>Pseudomonas</taxon>
    </lineage>
</organism>
<dbReference type="EMBL" id="JABWQP010000022">
    <property type="protein sequence ID" value="MBC3344764.1"/>
    <property type="molecule type" value="Genomic_DNA"/>
</dbReference>
<dbReference type="PROSITE" id="PS51257">
    <property type="entry name" value="PROKAR_LIPOPROTEIN"/>
    <property type="match status" value="1"/>
</dbReference>
<comment type="similarity">
    <text evidence="1">Belongs to the LysR transcriptional regulatory family.</text>
</comment>
<reference evidence="3" key="2">
    <citation type="submission" date="2020-07" db="EMBL/GenBank/DDBJ databases">
        <authorList>
            <person name="Lood C."/>
            <person name="Girard L."/>
        </authorList>
    </citation>
    <scope>NUCLEOTIDE SEQUENCE</scope>
    <source>
        <strain evidence="3">SWRI153</strain>
    </source>
</reference>
<comment type="caution">
    <text evidence="3">The sequence shown here is derived from an EMBL/GenBank/DDBJ whole genome shotgun (WGS) entry which is preliminary data.</text>
</comment>
<gene>
    <name evidence="4" type="ORF">HU727_018790</name>
    <name evidence="3" type="ORF">HU727_24295</name>
</gene>
<evidence type="ECO:0000313" key="4">
    <source>
        <dbReference type="EMBL" id="MBV4487637.1"/>
    </source>
</evidence>
<dbReference type="GO" id="GO:0006351">
    <property type="term" value="P:DNA-templated transcription"/>
    <property type="evidence" value="ECO:0007669"/>
    <property type="project" value="TreeGrafter"/>
</dbReference>
<dbReference type="GO" id="GO:0043565">
    <property type="term" value="F:sequence-specific DNA binding"/>
    <property type="evidence" value="ECO:0007669"/>
    <property type="project" value="TreeGrafter"/>
</dbReference>
<name>A0A923F824_9PSED</name>
<sequence length="95" mass="10692">MCQRPVVRILPVRLVSTSIEAVQHAVLAGMGVACLPDFMVQGAVRQGRLRRILDEHMEHAGQFWVLWPSSRQATAKLRALVDHLSLRLFPSGHDR</sequence>
<dbReference type="RefSeq" id="WP_186534248.1">
    <property type="nucleotide sequence ID" value="NZ_JABWQP020000009.1"/>
</dbReference>
<reference evidence="4" key="3">
    <citation type="submission" date="2021-06" db="EMBL/GenBank/DDBJ databases">
        <title>Updating the genus Pseudomonas: Description of 43 new species and partition of the Pseudomonas putida group.</title>
        <authorList>
            <person name="Girard L."/>
            <person name="Lood C."/>
            <person name="Vandamme P."/>
            <person name="Rokni-Zadeh H."/>
            <person name="Van Noort V."/>
            <person name="Hofte M."/>
            <person name="Lavigne R."/>
            <person name="De Mot R."/>
        </authorList>
    </citation>
    <scope>NUCLEOTIDE SEQUENCE</scope>
    <source>
        <strain evidence="4">SWRI153</strain>
    </source>
</reference>
<dbReference type="SUPFAM" id="SSF53850">
    <property type="entry name" value="Periplasmic binding protein-like II"/>
    <property type="match status" value="1"/>
</dbReference>
<evidence type="ECO:0000256" key="1">
    <source>
        <dbReference type="ARBA" id="ARBA00009437"/>
    </source>
</evidence>
<dbReference type="Proteomes" id="UP000648816">
    <property type="component" value="Unassembled WGS sequence"/>
</dbReference>
<evidence type="ECO:0000313" key="5">
    <source>
        <dbReference type="Proteomes" id="UP000648816"/>
    </source>
</evidence>
<keyword evidence="5" id="KW-1185">Reference proteome</keyword>
<protein>
    <recommendedName>
        <fullName evidence="2">LysR substrate-binding domain-containing protein</fullName>
    </recommendedName>
</protein>
<dbReference type="Gene3D" id="3.40.190.290">
    <property type="match status" value="1"/>
</dbReference>
<proteinExistence type="inferred from homology"/>
<dbReference type="InterPro" id="IPR005119">
    <property type="entry name" value="LysR_subst-bd"/>
</dbReference>
<feature type="domain" description="LysR substrate-binding" evidence="2">
    <location>
        <begin position="3"/>
        <end position="84"/>
    </location>
</feature>
<reference evidence="3 5" key="1">
    <citation type="journal article" date="2020" name="Microorganisms">
        <title>Reliable Identification of Environmental Pseudomonas Isolates Using the rpoD Gene.</title>
        <authorList>
            <consortium name="The Broad Institute Genome Sequencing Platform"/>
            <person name="Girard L."/>
            <person name="Lood C."/>
            <person name="Rokni-Zadeh H."/>
            <person name="van Noort V."/>
            <person name="Lavigne R."/>
            <person name="De Mot R."/>
        </authorList>
    </citation>
    <scope>NUCLEOTIDE SEQUENCE</scope>
    <source>
        <strain evidence="3 5">SWRI153</strain>
    </source>
</reference>
<evidence type="ECO:0000313" key="3">
    <source>
        <dbReference type="EMBL" id="MBC3344764.1"/>
    </source>
</evidence>
<dbReference type="Pfam" id="PF03466">
    <property type="entry name" value="LysR_substrate"/>
    <property type="match status" value="1"/>
</dbReference>
<dbReference type="EMBL" id="JABWQP020000009">
    <property type="protein sequence ID" value="MBV4487637.1"/>
    <property type="molecule type" value="Genomic_DNA"/>
</dbReference>